<keyword evidence="6 8" id="KW-1133">Transmembrane helix</keyword>
<evidence type="ECO:0000256" key="8">
    <source>
        <dbReference type="SAM" id="Phobius"/>
    </source>
</evidence>
<comment type="similarity">
    <text evidence="2">Belongs to the amino acid-polyamine-organocation (APC) superfamily. Spore germination protein (SGP) (TC 2.A.3.9) family.</text>
</comment>
<keyword evidence="5 8" id="KW-0812">Transmembrane</keyword>
<keyword evidence="4" id="KW-0309">Germination</keyword>
<feature type="transmembrane region" description="Helical" evidence="8">
    <location>
        <begin position="289"/>
        <end position="309"/>
    </location>
</feature>
<dbReference type="PANTHER" id="PTHR34975">
    <property type="entry name" value="SPORE GERMINATION PROTEIN A2"/>
    <property type="match status" value="1"/>
</dbReference>
<organism evidence="9 10">
    <name type="scientific">Candidatus Eubacterium faecipullorum</name>
    <dbReference type="NCBI Taxonomy" id="2838571"/>
    <lineage>
        <taxon>Bacteria</taxon>
        <taxon>Bacillati</taxon>
        <taxon>Bacillota</taxon>
        <taxon>Clostridia</taxon>
        <taxon>Eubacteriales</taxon>
        <taxon>Eubacteriaceae</taxon>
        <taxon>Eubacterium</taxon>
    </lineage>
</organism>
<name>A0A9D1RD55_9FIRM</name>
<evidence type="ECO:0000256" key="7">
    <source>
        <dbReference type="ARBA" id="ARBA00023136"/>
    </source>
</evidence>
<reference evidence="9" key="2">
    <citation type="submission" date="2021-04" db="EMBL/GenBank/DDBJ databases">
        <authorList>
            <person name="Gilroy R."/>
        </authorList>
    </citation>
    <scope>NUCLEOTIDE SEQUENCE</scope>
    <source>
        <strain evidence="9">421</strain>
    </source>
</reference>
<feature type="transmembrane region" description="Helical" evidence="8">
    <location>
        <begin position="255"/>
        <end position="277"/>
    </location>
</feature>
<feature type="transmembrane region" description="Helical" evidence="8">
    <location>
        <begin position="107"/>
        <end position="127"/>
    </location>
</feature>
<evidence type="ECO:0000313" key="9">
    <source>
        <dbReference type="EMBL" id="HIW85908.1"/>
    </source>
</evidence>
<feature type="transmembrane region" description="Helical" evidence="8">
    <location>
        <begin position="77"/>
        <end position="101"/>
    </location>
</feature>
<feature type="transmembrane region" description="Helical" evidence="8">
    <location>
        <begin position="134"/>
        <end position="153"/>
    </location>
</feature>
<evidence type="ECO:0000256" key="6">
    <source>
        <dbReference type="ARBA" id="ARBA00022989"/>
    </source>
</evidence>
<feature type="transmembrane region" description="Helical" evidence="8">
    <location>
        <begin position="12"/>
        <end position="30"/>
    </location>
</feature>
<evidence type="ECO:0000256" key="5">
    <source>
        <dbReference type="ARBA" id="ARBA00022692"/>
    </source>
</evidence>
<feature type="transmembrane region" description="Helical" evidence="8">
    <location>
        <begin position="42"/>
        <end position="65"/>
    </location>
</feature>
<dbReference type="Proteomes" id="UP000824205">
    <property type="component" value="Unassembled WGS sequence"/>
</dbReference>
<feature type="transmembrane region" description="Helical" evidence="8">
    <location>
        <begin position="205"/>
        <end position="228"/>
    </location>
</feature>
<dbReference type="InterPro" id="IPR004761">
    <property type="entry name" value="Spore_GerAB"/>
</dbReference>
<evidence type="ECO:0000256" key="2">
    <source>
        <dbReference type="ARBA" id="ARBA00007998"/>
    </source>
</evidence>
<protein>
    <submittedName>
        <fullName evidence="9">GerAB/ArcD/ProY family transporter</fullName>
    </submittedName>
</protein>
<dbReference type="EMBL" id="DXGE01000024">
    <property type="protein sequence ID" value="HIW85908.1"/>
    <property type="molecule type" value="Genomic_DNA"/>
</dbReference>
<dbReference type="Pfam" id="PF03845">
    <property type="entry name" value="Spore_permease"/>
    <property type="match status" value="1"/>
</dbReference>
<evidence type="ECO:0000256" key="1">
    <source>
        <dbReference type="ARBA" id="ARBA00004141"/>
    </source>
</evidence>
<comment type="caution">
    <text evidence="9">The sequence shown here is derived from an EMBL/GenBank/DDBJ whole genome shotgun (WGS) entry which is preliminary data.</text>
</comment>
<proteinExistence type="inferred from homology"/>
<dbReference type="PANTHER" id="PTHR34975:SF2">
    <property type="entry name" value="SPORE GERMINATION PROTEIN A2"/>
    <property type="match status" value="1"/>
</dbReference>
<evidence type="ECO:0000256" key="3">
    <source>
        <dbReference type="ARBA" id="ARBA00022448"/>
    </source>
</evidence>
<evidence type="ECO:0000256" key="4">
    <source>
        <dbReference type="ARBA" id="ARBA00022544"/>
    </source>
</evidence>
<sequence>MIKYKRDKTAPLNLFFMLFVSRSVIAFTFSSAALESRYSFDLVYSTLAALAVTAVIALPAVLCVAKGKCVLDNKILGALYGLYFIFSGAINVSKFAVFASAELSQSAIIAVLAGLMILAGAYAASLGIEAISRFGSMAFVLTLISIVALIALGSGEFSYLNIFPITQNPIDSVAQNMLFSVCSTNEIVLYIALAPKINGKTVKPFYLSQIAAYFTAALLIAFTVGVLGDTASLSAYPLFEVAQLSKLGSGERLEVIYTSLWIFAVFLKVTLFIYCAGLSFKCKRPIVKISACAAGVLILSLIFLYTSAFDKNQQLVLYPAFAVFAFILPLFYLIFGKRVKNSENISHN</sequence>
<gene>
    <name evidence="9" type="ORF">IAA48_05375</name>
</gene>
<keyword evidence="7 8" id="KW-0472">Membrane</keyword>
<accession>A0A9D1RD55</accession>
<dbReference type="GO" id="GO:0009847">
    <property type="term" value="P:spore germination"/>
    <property type="evidence" value="ECO:0007669"/>
    <property type="project" value="InterPro"/>
</dbReference>
<feature type="transmembrane region" description="Helical" evidence="8">
    <location>
        <begin position="315"/>
        <end position="335"/>
    </location>
</feature>
<dbReference type="GO" id="GO:0016020">
    <property type="term" value="C:membrane"/>
    <property type="evidence" value="ECO:0007669"/>
    <property type="project" value="UniProtKB-SubCell"/>
</dbReference>
<evidence type="ECO:0000313" key="10">
    <source>
        <dbReference type="Proteomes" id="UP000824205"/>
    </source>
</evidence>
<feature type="transmembrane region" description="Helical" evidence="8">
    <location>
        <begin position="173"/>
        <end position="193"/>
    </location>
</feature>
<dbReference type="AlphaFoldDB" id="A0A9D1RD55"/>
<keyword evidence="3" id="KW-0813">Transport</keyword>
<comment type="subcellular location">
    <subcellularLocation>
        <location evidence="1">Membrane</location>
        <topology evidence="1">Multi-pass membrane protein</topology>
    </subcellularLocation>
</comment>
<reference evidence="9" key="1">
    <citation type="journal article" date="2021" name="PeerJ">
        <title>Extensive microbial diversity within the chicken gut microbiome revealed by metagenomics and culture.</title>
        <authorList>
            <person name="Gilroy R."/>
            <person name="Ravi A."/>
            <person name="Getino M."/>
            <person name="Pursley I."/>
            <person name="Horton D.L."/>
            <person name="Alikhan N.F."/>
            <person name="Baker D."/>
            <person name="Gharbi K."/>
            <person name="Hall N."/>
            <person name="Watson M."/>
            <person name="Adriaenssens E.M."/>
            <person name="Foster-Nyarko E."/>
            <person name="Jarju S."/>
            <person name="Secka A."/>
            <person name="Antonio M."/>
            <person name="Oren A."/>
            <person name="Chaudhuri R.R."/>
            <person name="La Ragione R."/>
            <person name="Hildebrand F."/>
            <person name="Pallen M.J."/>
        </authorList>
    </citation>
    <scope>NUCLEOTIDE SEQUENCE</scope>
    <source>
        <strain evidence="9">421</strain>
    </source>
</reference>